<accession>A0A7W9FQD2</accession>
<evidence type="ECO:0000313" key="1">
    <source>
        <dbReference type="EMBL" id="MBB5754890.1"/>
    </source>
</evidence>
<dbReference type="RefSeq" id="WP_183858328.1">
    <property type="nucleotide sequence ID" value="NZ_JACHOO010000011.1"/>
</dbReference>
<proteinExistence type="predicted"/>
<organism evidence="1 2">
    <name type="scientific">Prosthecomicrobium pneumaticum</name>
    <dbReference type="NCBI Taxonomy" id="81895"/>
    <lineage>
        <taxon>Bacteria</taxon>
        <taxon>Pseudomonadati</taxon>
        <taxon>Pseudomonadota</taxon>
        <taxon>Alphaproteobacteria</taxon>
        <taxon>Hyphomicrobiales</taxon>
        <taxon>Kaistiaceae</taxon>
        <taxon>Prosthecomicrobium</taxon>
    </lineage>
</organism>
<comment type="caution">
    <text evidence="1">The sequence shown here is derived from an EMBL/GenBank/DDBJ whole genome shotgun (WGS) entry which is preliminary data.</text>
</comment>
<dbReference type="EMBL" id="JACHOO010000011">
    <property type="protein sequence ID" value="MBB5754890.1"/>
    <property type="molecule type" value="Genomic_DNA"/>
</dbReference>
<protein>
    <recommendedName>
        <fullName evidence="3">Exostosin GT47 domain-containing protein</fullName>
    </recommendedName>
</protein>
<evidence type="ECO:0000313" key="2">
    <source>
        <dbReference type="Proteomes" id="UP000523821"/>
    </source>
</evidence>
<name>A0A7W9FQD2_9HYPH</name>
<sequence length="330" mass="36631">MRRQIRRALVRRFGSRPQAADFEIDWIWSKGVGRFCDSAADARYWAAETEAVQSEAFFAERFGAAAGLVWIRLGTGARDGWNNDLDHFAAVAVPAIRSPFVLVTTDGDASVPADLRPETVAAIRGSPFFRGWATQNWDGTGGPLFRPFPIGFDFHSPRLFTSPRRLARDLFAIADRAAPVEARPLRIFCDAHLSLASDERGWIARHYRGVPHIDMLPARIGQTAIWRAYARASFVVSPSGNGIDCHRTWEALALGAIAVVRRSSIDPLFEGLAVLVVDDWAELLDGRDLARRRAALAPLTRAEHVRPRLRAHFHLDPLRGVVASQARALL</sequence>
<gene>
    <name evidence="1" type="ORF">GGQ63_003987</name>
</gene>
<keyword evidence="2" id="KW-1185">Reference proteome</keyword>
<dbReference type="Proteomes" id="UP000523821">
    <property type="component" value="Unassembled WGS sequence"/>
</dbReference>
<reference evidence="1 2" key="1">
    <citation type="submission" date="2020-08" db="EMBL/GenBank/DDBJ databases">
        <title>Genomic Encyclopedia of Type Strains, Phase IV (KMG-IV): sequencing the most valuable type-strain genomes for metagenomic binning, comparative biology and taxonomic classification.</title>
        <authorList>
            <person name="Goeker M."/>
        </authorList>
    </citation>
    <scope>NUCLEOTIDE SEQUENCE [LARGE SCALE GENOMIC DNA]</scope>
    <source>
        <strain evidence="1 2">DSM 16268</strain>
    </source>
</reference>
<evidence type="ECO:0008006" key="3">
    <source>
        <dbReference type="Google" id="ProtNLM"/>
    </source>
</evidence>
<dbReference type="AlphaFoldDB" id="A0A7W9FQD2"/>